<dbReference type="GO" id="GO:0022857">
    <property type="term" value="F:transmembrane transporter activity"/>
    <property type="evidence" value="ECO:0007669"/>
    <property type="project" value="InterPro"/>
</dbReference>
<dbReference type="GO" id="GO:0016020">
    <property type="term" value="C:membrane"/>
    <property type="evidence" value="ECO:0007669"/>
    <property type="project" value="UniProtKB-SubCell"/>
</dbReference>
<sequence length="492" mass="52405">MSKKISTPEPHDADAKLLESMGYQQDLHRRMSKFSNFAVSFSIICILAGGITAFPSALGAAGGLSIGLGWIVGAAFAVVVALAMAQIASAYPTAGGLYHWGSILGNKGYGWTTAWFNLLGLIFVIASVNFGVYDPFFKTLVAPLLGFDTTDWGWVQQTGFIALFTVTQAMLNHKAVGLTTKLIDISGYLIFIIATVLVISLWVYSKTPTDVSRLLTFTNFTGQEGSMWPESSSSLMVFLSGLLLTIYTITGFDASAHTAEETHNAAENVPKGIVSSVLWSALFGFGLVATFLLVMPDLAEGVKSGLGFFAALLDSLPAGLKVILGLGIFAVNYLCALAAMMSTSRMIYAFARDGGLPASNALKSVDPVTKAPTAAIWATAISSFVATLYGDAFVVLSTACAVFMYISYIMPTAVGFFVEGKTWTKKGPFDLGGLSKPIALLAVIGGLVLIFVGIQPPNEKVLYAIIALVVFLAVFWWGFGERNRFKGPPNIK</sequence>
<proteinExistence type="predicted"/>
<dbReference type="PIRSF" id="PIRSF006060">
    <property type="entry name" value="AA_transporter"/>
    <property type="match status" value="1"/>
</dbReference>
<feature type="transmembrane region" description="Helical" evidence="6">
    <location>
        <begin position="318"/>
        <end position="340"/>
    </location>
</feature>
<evidence type="ECO:0000256" key="3">
    <source>
        <dbReference type="ARBA" id="ARBA00022692"/>
    </source>
</evidence>
<evidence type="ECO:0000313" key="8">
    <source>
        <dbReference type="Proteomes" id="UP000252182"/>
    </source>
</evidence>
<protein>
    <submittedName>
        <fullName evidence="7">Putrescine importer PuuP</fullName>
    </submittedName>
</protein>
<feature type="transmembrane region" description="Helical" evidence="6">
    <location>
        <begin position="64"/>
        <end position="88"/>
    </location>
</feature>
<dbReference type="InterPro" id="IPR002293">
    <property type="entry name" value="AA/rel_permease1"/>
</dbReference>
<feature type="transmembrane region" description="Helical" evidence="6">
    <location>
        <begin position="277"/>
        <end position="298"/>
    </location>
</feature>
<dbReference type="PANTHER" id="PTHR45649">
    <property type="entry name" value="AMINO-ACID PERMEASE BAT1"/>
    <property type="match status" value="1"/>
</dbReference>
<reference evidence="8" key="1">
    <citation type="submission" date="2018-07" db="EMBL/GenBank/DDBJ databases">
        <authorList>
            <person name="Kim H."/>
        </authorList>
    </citation>
    <scope>NUCLEOTIDE SEQUENCE [LARGE SCALE GENOMIC DNA]</scope>
    <source>
        <strain evidence="8">F02</strain>
    </source>
</reference>
<dbReference type="RefSeq" id="WP_225972523.1">
    <property type="nucleotide sequence ID" value="NZ_CP031124.1"/>
</dbReference>
<feature type="transmembrane region" description="Helical" evidence="6">
    <location>
        <begin position="438"/>
        <end position="455"/>
    </location>
</feature>
<evidence type="ECO:0000256" key="2">
    <source>
        <dbReference type="ARBA" id="ARBA00022448"/>
    </source>
</evidence>
<evidence type="ECO:0000256" key="1">
    <source>
        <dbReference type="ARBA" id="ARBA00004141"/>
    </source>
</evidence>
<dbReference type="Proteomes" id="UP000252182">
    <property type="component" value="Chromosome"/>
</dbReference>
<feature type="transmembrane region" description="Helical" evidence="6">
    <location>
        <begin position="109"/>
        <end position="132"/>
    </location>
</feature>
<keyword evidence="3 6" id="KW-0812">Transmembrane</keyword>
<evidence type="ECO:0000313" key="7">
    <source>
        <dbReference type="EMBL" id="AXF84441.1"/>
    </source>
</evidence>
<dbReference type="Pfam" id="PF13520">
    <property type="entry name" value="AA_permease_2"/>
    <property type="match status" value="1"/>
</dbReference>
<evidence type="ECO:0000256" key="6">
    <source>
        <dbReference type="SAM" id="Phobius"/>
    </source>
</evidence>
<evidence type="ECO:0000256" key="4">
    <source>
        <dbReference type="ARBA" id="ARBA00022989"/>
    </source>
</evidence>
<feature type="transmembrane region" description="Helical" evidence="6">
    <location>
        <begin position="183"/>
        <end position="204"/>
    </location>
</feature>
<feature type="transmembrane region" description="Helical" evidence="6">
    <location>
        <begin position="235"/>
        <end position="256"/>
    </location>
</feature>
<keyword evidence="2" id="KW-0813">Transport</keyword>
<feature type="transmembrane region" description="Helical" evidence="6">
    <location>
        <begin position="152"/>
        <end position="171"/>
    </location>
</feature>
<keyword evidence="4 6" id="KW-1133">Transmembrane helix</keyword>
<dbReference type="Gene3D" id="1.20.1740.10">
    <property type="entry name" value="Amino acid/polyamine transporter I"/>
    <property type="match status" value="1"/>
</dbReference>
<dbReference type="PANTHER" id="PTHR45649:SF26">
    <property type="entry name" value="OS04G0435100 PROTEIN"/>
    <property type="match status" value="1"/>
</dbReference>
<comment type="subcellular location">
    <subcellularLocation>
        <location evidence="1">Membrane</location>
        <topology evidence="1">Multi-pass membrane protein</topology>
    </subcellularLocation>
</comment>
<dbReference type="AlphaFoldDB" id="A0A345D7V3"/>
<feature type="transmembrane region" description="Helical" evidence="6">
    <location>
        <begin position="395"/>
        <end position="418"/>
    </location>
</feature>
<feature type="transmembrane region" description="Helical" evidence="6">
    <location>
        <begin position="37"/>
        <end position="58"/>
    </location>
</feature>
<dbReference type="EMBL" id="CP031124">
    <property type="protein sequence ID" value="AXF84441.1"/>
    <property type="molecule type" value="Genomic_DNA"/>
</dbReference>
<organism evidence="7 8">
    <name type="scientific">Ephemeroptericola cinctiostellae</name>
    <dbReference type="NCBI Taxonomy" id="2268024"/>
    <lineage>
        <taxon>Bacteria</taxon>
        <taxon>Pseudomonadati</taxon>
        <taxon>Pseudomonadota</taxon>
        <taxon>Betaproteobacteria</taxon>
        <taxon>Burkholderiales</taxon>
        <taxon>Burkholderiaceae</taxon>
        <taxon>Ephemeroptericola</taxon>
    </lineage>
</organism>
<name>A0A345D7V3_9BURK</name>
<accession>A0A345D7V3</accession>
<evidence type="ECO:0000256" key="5">
    <source>
        <dbReference type="ARBA" id="ARBA00023136"/>
    </source>
</evidence>
<gene>
    <name evidence="7" type="primary">puuP</name>
    <name evidence="7" type="ORF">DTO96_100148</name>
</gene>
<dbReference type="KEGG" id="hyf:DTO96_100148"/>
<feature type="transmembrane region" description="Helical" evidence="6">
    <location>
        <begin position="461"/>
        <end position="479"/>
    </location>
</feature>
<keyword evidence="8" id="KW-1185">Reference proteome</keyword>
<keyword evidence="5 6" id="KW-0472">Membrane</keyword>